<comment type="caution">
    <text evidence="2">The sequence shown here is derived from an EMBL/GenBank/DDBJ whole genome shotgun (WGS) entry which is preliminary data.</text>
</comment>
<dbReference type="AlphaFoldDB" id="A0AAQ4FKT1"/>
<proteinExistence type="predicted"/>
<keyword evidence="3" id="KW-1185">Reference proteome</keyword>
<organism evidence="2 3">
    <name type="scientific">Amblyomma americanum</name>
    <name type="common">Lone star tick</name>
    <dbReference type="NCBI Taxonomy" id="6943"/>
    <lineage>
        <taxon>Eukaryota</taxon>
        <taxon>Metazoa</taxon>
        <taxon>Ecdysozoa</taxon>
        <taxon>Arthropoda</taxon>
        <taxon>Chelicerata</taxon>
        <taxon>Arachnida</taxon>
        <taxon>Acari</taxon>
        <taxon>Parasitiformes</taxon>
        <taxon>Ixodida</taxon>
        <taxon>Ixodoidea</taxon>
        <taxon>Ixodidae</taxon>
        <taxon>Amblyomminae</taxon>
        <taxon>Amblyomma</taxon>
    </lineage>
</organism>
<feature type="compositionally biased region" description="Low complexity" evidence="1">
    <location>
        <begin position="40"/>
        <end position="51"/>
    </location>
</feature>
<evidence type="ECO:0000313" key="2">
    <source>
        <dbReference type="EMBL" id="KAK8787904.1"/>
    </source>
</evidence>
<dbReference type="EMBL" id="JARKHS020001293">
    <property type="protein sequence ID" value="KAK8787904.1"/>
    <property type="molecule type" value="Genomic_DNA"/>
</dbReference>
<protein>
    <submittedName>
        <fullName evidence="2">Uncharacterized protein</fullName>
    </submittedName>
</protein>
<evidence type="ECO:0000256" key="1">
    <source>
        <dbReference type="SAM" id="MobiDB-lite"/>
    </source>
</evidence>
<feature type="region of interest" description="Disordered" evidence="1">
    <location>
        <begin position="40"/>
        <end position="73"/>
    </location>
</feature>
<evidence type="ECO:0000313" key="3">
    <source>
        <dbReference type="Proteomes" id="UP001321473"/>
    </source>
</evidence>
<accession>A0AAQ4FKT1</accession>
<reference evidence="2 3" key="1">
    <citation type="journal article" date="2023" name="Arcadia Sci">
        <title>De novo assembly of a long-read Amblyomma americanum tick genome.</title>
        <authorList>
            <person name="Chou S."/>
            <person name="Poskanzer K.E."/>
            <person name="Rollins M."/>
            <person name="Thuy-Boun P.S."/>
        </authorList>
    </citation>
    <scope>NUCLEOTIDE SEQUENCE [LARGE SCALE GENOMIC DNA]</scope>
    <source>
        <strain evidence="2">F_SG_1</strain>
        <tissue evidence="2">Salivary glands</tissue>
    </source>
</reference>
<dbReference type="Proteomes" id="UP001321473">
    <property type="component" value="Unassembled WGS sequence"/>
</dbReference>
<sequence>MKSSGGSRCCFCLHHVRLRLLRRTKRWLLLFPVRLMHSSPPTATEGPGAAAQRSPAAVLSSRGCEPRRRRTSQPPRLLRRLRAEERRVFRAELQLLEGLHAHYIDVQWAMQQVTWLRKRHPVVTTRLDNGEQRCLGRGVYFAQRPCFGCYRKTFFGLKKPRNRV</sequence>
<name>A0AAQ4FKT1_AMBAM</name>
<gene>
    <name evidence="2" type="ORF">V5799_022316</name>
</gene>